<dbReference type="SUPFAM" id="SSF54285">
    <property type="entry name" value="MoaD/ThiS"/>
    <property type="match status" value="1"/>
</dbReference>
<dbReference type="HOGENOM" id="CLU_2152579_0_0_2"/>
<dbReference type="InterPro" id="IPR012675">
    <property type="entry name" value="Beta-grasp_dom_sf"/>
</dbReference>
<dbReference type="EMBL" id="CP002098">
    <property type="protein sequence ID" value="ADM26965.1"/>
    <property type="molecule type" value="Genomic_DNA"/>
</dbReference>
<organism evidence="1 2">
    <name type="scientific">Ignisphaera aggregans (strain DSM 17230 / JCM 13409 / AQ1.S1)</name>
    <dbReference type="NCBI Taxonomy" id="583356"/>
    <lineage>
        <taxon>Archaea</taxon>
        <taxon>Thermoproteota</taxon>
        <taxon>Thermoprotei</taxon>
        <taxon>Desulfurococcales</taxon>
        <taxon>Desulfurococcaceae</taxon>
        <taxon>Ignisphaera</taxon>
    </lineage>
</organism>
<name>E0SPU3_IGNAA</name>
<dbReference type="Gene3D" id="3.10.20.30">
    <property type="match status" value="1"/>
</dbReference>
<dbReference type="KEGG" id="iag:Igag_0113"/>
<evidence type="ECO:0000313" key="2">
    <source>
        <dbReference type="Proteomes" id="UP000001304"/>
    </source>
</evidence>
<dbReference type="BioCyc" id="IAGG583356:GHAH-123-MONOMER"/>
<keyword evidence="2" id="KW-1185">Reference proteome</keyword>
<gene>
    <name evidence="1" type="ordered locus">Igag_0113</name>
</gene>
<dbReference type="CDD" id="cd17040">
    <property type="entry name" value="Ubl_MoaD_like"/>
    <property type="match status" value="1"/>
</dbReference>
<dbReference type="STRING" id="583356.Igag_0113"/>
<evidence type="ECO:0000313" key="1">
    <source>
        <dbReference type="EMBL" id="ADM26965.1"/>
    </source>
</evidence>
<protein>
    <recommendedName>
        <fullName evidence="3">MoaD/ThiS family protein</fullName>
    </recommendedName>
</protein>
<dbReference type="Proteomes" id="UP000001304">
    <property type="component" value="Chromosome"/>
</dbReference>
<reference evidence="1 2" key="1">
    <citation type="journal article" date="2010" name="Stand. Genomic Sci.">
        <title>Complete genome sequence of Ignisphaera aggregans type strain (AQ1.S1).</title>
        <authorList>
            <person name="Goker M."/>
            <person name="Held B."/>
            <person name="Lapidus A."/>
            <person name="Nolan M."/>
            <person name="Spring S."/>
            <person name="Yasawong M."/>
            <person name="Lucas S."/>
            <person name="Glavina Del Rio T."/>
            <person name="Tice H."/>
            <person name="Cheng J.F."/>
            <person name="Goodwin L."/>
            <person name="Tapia R."/>
            <person name="Pitluck S."/>
            <person name="Liolios K."/>
            <person name="Ivanova N."/>
            <person name="Mavromatis K."/>
            <person name="Mikhailova N."/>
            <person name="Pati A."/>
            <person name="Chen A."/>
            <person name="Palaniappan K."/>
            <person name="Brambilla E."/>
            <person name="Land M."/>
            <person name="Hauser L."/>
            <person name="Chang Y.J."/>
            <person name="Jeffries C.D."/>
            <person name="Brettin T."/>
            <person name="Detter J.C."/>
            <person name="Han C."/>
            <person name="Rohde M."/>
            <person name="Sikorski J."/>
            <person name="Woyke T."/>
            <person name="Bristow J."/>
            <person name="Eisen J.A."/>
            <person name="Markowitz V."/>
            <person name="Hugenholtz P."/>
            <person name="Kyrpides N.C."/>
            <person name="Klenk H.P."/>
        </authorList>
    </citation>
    <scope>NUCLEOTIDE SEQUENCE [LARGE SCALE GENOMIC DNA]</scope>
    <source>
        <strain evidence="2">DSM 17230 / JCM 13409 / AQ1.S1</strain>
    </source>
</reference>
<sequence>MLHIVKIRVYGHLKSHIGQGSIDIDLGTEKKNLKVVLKMINELFPTISLLSEENRNIISQDYLILVNGIDVRVFDDISEIYIENDDEIDIIPITHGGIYNNDHFNTDTMRL</sequence>
<accession>E0SPU3</accession>
<dbReference type="AlphaFoldDB" id="E0SPU3"/>
<dbReference type="InterPro" id="IPR016155">
    <property type="entry name" value="Mopterin_synth/thiamin_S_b"/>
</dbReference>
<evidence type="ECO:0008006" key="3">
    <source>
        <dbReference type="Google" id="ProtNLM"/>
    </source>
</evidence>
<proteinExistence type="predicted"/>